<evidence type="ECO:0000256" key="2">
    <source>
        <dbReference type="SAM" id="SignalP"/>
    </source>
</evidence>
<feature type="non-terminal residue" evidence="3">
    <location>
        <position position="72"/>
    </location>
</feature>
<reference evidence="3 4" key="1">
    <citation type="submission" date="2021-07" db="EMBL/GenBank/DDBJ databases">
        <title>Paenibacillus radiodurans sp. nov., isolated from the southeastern edge of Tengger Desert.</title>
        <authorList>
            <person name="Zhang G."/>
        </authorList>
    </citation>
    <scope>NUCLEOTIDE SEQUENCE [LARGE SCALE GENOMIC DNA]</scope>
    <source>
        <strain evidence="3 4">CCM 7311</strain>
    </source>
</reference>
<feature type="region of interest" description="Disordered" evidence="1">
    <location>
        <begin position="26"/>
        <end position="61"/>
    </location>
</feature>
<comment type="caution">
    <text evidence="3">The sequence shown here is derived from an EMBL/GenBank/DDBJ whole genome shotgun (WGS) entry which is preliminary data.</text>
</comment>
<name>A0ABS7BY08_9BACL</name>
<feature type="signal peptide" evidence="2">
    <location>
        <begin position="1"/>
        <end position="27"/>
    </location>
</feature>
<dbReference type="EMBL" id="JAHZIK010000067">
    <property type="protein sequence ID" value="MBW7453376.1"/>
    <property type="molecule type" value="Genomic_DNA"/>
</dbReference>
<evidence type="ECO:0000256" key="1">
    <source>
        <dbReference type="SAM" id="MobiDB-lite"/>
    </source>
</evidence>
<evidence type="ECO:0000313" key="4">
    <source>
        <dbReference type="Proteomes" id="UP001519887"/>
    </source>
</evidence>
<organism evidence="3 4">
    <name type="scientific">Paenibacillus sepulcri</name>
    <dbReference type="NCBI Taxonomy" id="359917"/>
    <lineage>
        <taxon>Bacteria</taxon>
        <taxon>Bacillati</taxon>
        <taxon>Bacillota</taxon>
        <taxon>Bacilli</taxon>
        <taxon>Bacillales</taxon>
        <taxon>Paenibacillaceae</taxon>
        <taxon>Paenibacillus</taxon>
    </lineage>
</organism>
<sequence>MKMRKKALIWVSTVVLLIMTGCSGNNGGGNSESASPSAGSGGAKPVIKIATQSPLSGGSSVQGEAIKLGAQM</sequence>
<dbReference type="Proteomes" id="UP001519887">
    <property type="component" value="Unassembled WGS sequence"/>
</dbReference>
<feature type="chain" id="PRO_5045954453" evidence="2">
    <location>
        <begin position="28"/>
        <end position="72"/>
    </location>
</feature>
<protein>
    <submittedName>
        <fullName evidence="3">Branched-chain amino acid ABC transporter substrate-binding protein</fullName>
    </submittedName>
</protein>
<dbReference type="PROSITE" id="PS51257">
    <property type="entry name" value="PROKAR_LIPOPROTEIN"/>
    <property type="match status" value="1"/>
</dbReference>
<accession>A0ABS7BY08</accession>
<feature type="compositionally biased region" description="Polar residues" evidence="1">
    <location>
        <begin position="50"/>
        <end position="61"/>
    </location>
</feature>
<keyword evidence="2" id="KW-0732">Signal</keyword>
<gene>
    <name evidence="3" type="ORF">K0U00_04925</name>
</gene>
<evidence type="ECO:0000313" key="3">
    <source>
        <dbReference type="EMBL" id="MBW7453376.1"/>
    </source>
</evidence>
<proteinExistence type="predicted"/>
<keyword evidence="4" id="KW-1185">Reference proteome</keyword>